<evidence type="ECO:0000313" key="1">
    <source>
        <dbReference type="EMBL" id="APU68781.1"/>
    </source>
</evidence>
<evidence type="ECO:0000313" key="2">
    <source>
        <dbReference type="Proteomes" id="UP000186230"/>
    </source>
</evidence>
<dbReference type="EMBL" id="CP016359">
    <property type="protein sequence ID" value="APU68781.1"/>
    <property type="molecule type" value="Genomic_DNA"/>
</dbReference>
<protein>
    <submittedName>
        <fullName evidence="1">Uncharacterized protein</fullName>
    </submittedName>
</protein>
<sequence>MKRTLLSISLGLAIAAGFTSCRDTEEKETKTIVREVEVEKAPDTVVKEREGILERTAKEVDKEVNKEIDKQIDNIGDDN</sequence>
<dbReference type="Proteomes" id="UP000186230">
    <property type="component" value="Chromosome"/>
</dbReference>
<dbReference type="STRING" id="1229726.GRFL_2057"/>
<reference evidence="1 2" key="1">
    <citation type="submission" date="2016-07" db="EMBL/GenBank/DDBJ databases">
        <title>Multi-omics approach to identify versatile polysaccharide utilization systems of a marine flavobacterium Gramella flava.</title>
        <authorList>
            <person name="Tang K."/>
        </authorList>
    </citation>
    <scope>NUCLEOTIDE SEQUENCE [LARGE SCALE GENOMIC DNA]</scope>
    <source>
        <strain evidence="1 2">JLT2011</strain>
    </source>
</reference>
<organism evidence="1 2">
    <name type="scientific">Christiangramia flava JLT2011</name>
    <dbReference type="NCBI Taxonomy" id="1229726"/>
    <lineage>
        <taxon>Bacteria</taxon>
        <taxon>Pseudomonadati</taxon>
        <taxon>Bacteroidota</taxon>
        <taxon>Flavobacteriia</taxon>
        <taxon>Flavobacteriales</taxon>
        <taxon>Flavobacteriaceae</taxon>
        <taxon>Christiangramia</taxon>
    </lineage>
</organism>
<gene>
    <name evidence="1" type="ORF">GRFL_2057</name>
</gene>
<dbReference type="PROSITE" id="PS51257">
    <property type="entry name" value="PROKAR_LIPOPROTEIN"/>
    <property type="match status" value="1"/>
</dbReference>
<dbReference type="KEGG" id="gfl:GRFL_2057"/>
<dbReference type="AlphaFoldDB" id="A0A1L7I5A5"/>
<keyword evidence="2" id="KW-1185">Reference proteome</keyword>
<dbReference type="OrthoDB" id="1454639at2"/>
<name>A0A1L7I5A5_9FLAO</name>
<accession>A0A1L7I5A5</accession>
<dbReference type="RefSeq" id="WP_083644509.1">
    <property type="nucleotide sequence ID" value="NZ_AMRU01000006.1"/>
</dbReference>
<proteinExistence type="predicted"/>